<protein>
    <submittedName>
        <fullName evidence="1">Uncharacterized protein</fullName>
    </submittedName>
</protein>
<dbReference type="AlphaFoldDB" id="A0A1Q5TGL2"/>
<dbReference type="Proteomes" id="UP000186268">
    <property type="component" value="Unassembled WGS sequence"/>
</dbReference>
<proteinExistence type="predicted"/>
<dbReference type="OrthoDB" id="9913270at2"/>
<evidence type="ECO:0000313" key="2">
    <source>
        <dbReference type="Proteomes" id="UP000186268"/>
    </source>
</evidence>
<dbReference type="RefSeq" id="WP_074025216.1">
    <property type="nucleotide sequence ID" value="NZ_CAWNAG010000170.1"/>
</dbReference>
<gene>
    <name evidence="1" type="ORF">Xedl_03716</name>
</gene>
<comment type="caution">
    <text evidence="1">The sequence shown here is derived from an EMBL/GenBank/DDBJ whole genome shotgun (WGS) entry which is preliminary data.</text>
</comment>
<accession>A0A1Q5TGL2</accession>
<name>A0A1Q5TGL2_9GAMM</name>
<sequence length="72" mass="8063">MSTPVAAIQLRHTSEAQEESIYHSASIANKYATKLMDEMAPLISQMEINHPKEAARFRSLISELVSMTDITK</sequence>
<keyword evidence="2" id="KW-1185">Reference proteome</keyword>
<dbReference type="EMBL" id="MKGQ01000060">
    <property type="protein sequence ID" value="OKO99349.1"/>
    <property type="molecule type" value="Genomic_DNA"/>
</dbReference>
<organism evidence="1 2">
    <name type="scientific">Xenorhabdus eapokensis</name>
    <dbReference type="NCBI Taxonomy" id="1873482"/>
    <lineage>
        <taxon>Bacteria</taxon>
        <taxon>Pseudomonadati</taxon>
        <taxon>Pseudomonadota</taxon>
        <taxon>Gammaproteobacteria</taxon>
        <taxon>Enterobacterales</taxon>
        <taxon>Morganellaceae</taxon>
        <taxon>Xenorhabdus</taxon>
    </lineage>
</organism>
<reference evidence="1 2" key="1">
    <citation type="submission" date="2016-09" db="EMBL/GenBank/DDBJ databases">
        <title>Xenorhabdus thuongxuanensis sp. nov. and Xenorhabdus eapokensis sp. nov., isolated from Steinernema species.</title>
        <authorList>
            <person name="Kaempfer P."/>
            <person name="Tobias N.J."/>
            <person name="Phan Ke L."/>
            <person name="Bode H.B."/>
            <person name="Glaeser S.P."/>
        </authorList>
    </citation>
    <scope>NUCLEOTIDE SEQUENCE [LARGE SCALE GENOMIC DNA]</scope>
    <source>
        <strain evidence="1 2">DL20</strain>
    </source>
</reference>
<evidence type="ECO:0000313" key="1">
    <source>
        <dbReference type="EMBL" id="OKO99349.1"/>
    </source>
</evidence>